<proteinExistence type="predicted"/>
<feature type="non-terminal residue" evidence="1">
    <location>
        <position position="1"/>
    </location>
</feature>
<accession>A0A3T7S6L8</accession>
<dbReference type="EMBL" id="AAAATI010000079">
    <property type="protein sequence ID" value="EAA1980888.1"/>
    <property type="molecule type" value="Genomic_DNA"/>
</dbReference>
<sequence>VRDAFGNMAGTAFDSVFNPDAYSPGWAVILRKLRRKLIRLAMRLWDRIFG</sequence>
<gene>
    <name evidence="1" type="ORF">DM051_27290</name>
</gene>
<reference evidence="1" key="1">
    <citation type="submission" date="2018-06" db="EMBL/GenBank/DDBJ databases">
        <authorList>
            <person name="Ashton P.M."/>
            <person name="Dallman T."/>
            <person name="Nair S."/>
            <person name="De Pinna E."/>
            <person name="Peters T."/>
            <person name="Grant K."/>
        </authorList>
    </citation>
    <scope>NUCLEOTIDE SEQUENCE [LARGE SCALE GENOMIC DNA]</scope>
    <source>
        <strain evidence="1">310211</strain>
    </source>
</reference>
<protein>
    <submittedName>
        <fullName evidence="1">GTPase</fullName>
    </submittedName>
</protein>
<dbReference type="Proteomes" id="UP000839671">
    <property type="component" value="Unassembled WGS sequence"/>
</dbReference>
<organism evidence="1">
    <name type="scientific">Salmonella enterica I</name>
    <dbReference type="NCBI Taxonomy" id="59201"/>
    <lineage>
        <taxon>Bacteria</taxon>
        <taxon>Pseudomonadati</taxon>
        <taxon>Pseudomonadota</taxon>
        <taxon>Gammaproteobacteria</taxon>
        <taxon>Enterobacterales</taxon>
        <taxon>Enterobacteriaceae</taxon>
        <taxon>Salmonella</taxon>
    </lineage>
</organism>
<dbReference type="AlphaFoldDB" id="A0A3T7S6L8"/>
<name>A0A3T7S6L8_SALET</name>
<comment type="caution">
    <text evidence="1">The sequence shown here is derived from an EMBL/GenBank/DDBJ whole genome shotgun (WGS) entry which is preliminary data.</text>
</comment>
<evidence type="ECO:0000313" key="1">
    <source>
        <dbReference type="EMBL" id="EAA1980888.1"/>
    </source>
</evidence>